<dbReference type="EMBL" id="FOGI01000015">
    <property type="protein sequence ID" value="SES45417.1"/>
    <property type="molecule type" value="Genomic_DNA"/>
</dbReference>
<sequence>MTRVSRGMRVIGGNLHTAVQTWTRTDTHPVILIGLCHVGETDYYADVARILDTNLDAEILYEGVVREQPPPALTVREQARLAHLDGWGLRRLLEWAAAATGLQLQSRGLTRREHWHNADVTAVDLLRVSGHLRRIDLPDPDDMSWPDGIQARLAARVLRRLLIHGSRWSHLTANRSTRLGIVDWRNINAITQALRIVHDSPVLPPWGAGHLSGMGRLLALNDFTLAHTQWLRAISKQPPTTPDTSTEDKP</sequence>
<protein>
    <submittedName>
        <fullName evidence="1">Uncharacterized protein</fullName>
    </submittedName>
</protein>
<dbReference type="AlphaFoldDB" id="A0A1H9XHV4"/>
<accession>A0A1H9XHV4</accession>
<name>A0A1H9XHV4_9PSEU</name>
<proteinExistence type="predicted"/>
<evidence type="ECO:0000313" key="1">
    <source>
        <dbReference type="EMBL" id="SES45417.1"/>
    </source>
</evidence>
<dbReference type="Proteomes" id="UP000199051">
    <property type="component" value="Unassembled WGS sequence"/>
</dbReference>
<organism evidence="1 2">
    <name type="scientific">Actinokineospora terrae</name>
    <dbReference type="NCBI Taxonomy" id="155974"/>
    <lineage>
        <taxon>Bacteria</taxon>
        <taxon>Bacillati</taxon>
        <taxon>Actinomycetota</taxon>
        <taxon>Actinomycetes</taxon>
        <taxon>Pseudonocardiales</taxon>
        <taxon>Pseudonocardiaceae</taxon>
        <taxon>Actinokineospora</taxon>
    </lineage>
</organism>
<gene>
    <name evidence="1" type="ORF">SAMN04487818_11579</name>
</gene>
<keyword evidence="2" id="KW-1185">Reference proteome</keyword>
<reference evidence="2" key="1">
    <citation type="submission" date="2016-10" db="EMBL/GenBank/DDBJ databases">
        <authorList>
            <person name="Varghese N."/>
            <person name="Submissions S."/>
        </authorList>
    </citation>
    <scope>NUCLEOTIDE SEQUENCE [LARGE SCALE GENOMIC DNA]</scope>
    <source>
        <strain evidence="2">DSM 44260</strain>
    </source>
</reference>
<dbReference type="STRING" id="155974.SAMN04487818_11579"/>
<evidence type="ECO:0000313" key="2">
    <source>
        <dbReference type="Proteomes" id="UP000199051"/>
    </source>
</evidence>